<protein>
    <recommendedName>
        <fullName evidence="6">Endonuclease/exonuclease/phosphatase domain-containing protein</fullName>
    </recommendedName>
</protein>
<proteinExistence type="predicted"/>
<evidence type="ECO:0000259" key="3">
    <source>
        <dbReference type="Pfam" id="PF21171"/>
    </source>
</evidence>
<sequence>MLKYLPTTSRLFSRCVTSVTRTFHLQKHRFLSRMEDSVVVRCVAGEPKLTISFILDGSHRHMLRDQTEELGKVLLRIANNAARGGGQGGRAKKSKKSKAPQASAEPVVVKLLYNGEPVSEDAENSEAWQDGMTLHIGEMRYEVQRNGPNFTRAQLPGCLLAGFPVCPRLEVEFGRLEDCELTWYKHEATISPEGDASTKEAEWVPAGNGRVFVPSNLDIGSRLKVVATPRDGARSGLPKELVSVATVEAGPGWCTCDNRHAYTGREAGPEGLRVLSYNILADVYAQTEMSRTVLYPYCPPYALQMDYRFNLLLKELAGYKADLLCLQEVDTGVFSDSLAPALDAYGLEGTFRVKERQHEGLATFYRRLSKSRLRLLSRHDVMISEALASDPLHSDMLERLSANPVLKDKVLHLSTTLQVSVFEKLNEPSNKLCVGNTHLYWHPKGGNVRLVQMGVALQHLSHVIQQEAPGAAFIFCGDFNSTPDSGVCQLIQGGLVPDSHPDWVSSGPEEALPMELRSPLPPLLSACGDPAYTNYVGGFHGVLDYVFLQPDSLEVDQVIPMPTHEEVTSHQALPSVAHPSDHIALVCDLHFRP</sequence>
<reference evidence="4" key="2">
    <citation type="submission" date="2025-09" db="UniProtKB">
        <authorList>
            <consortium name="Ensembl"/>
        </authorList>
    </citation>
    <scope>IDENTIFICATION</scope>
</reference>
<name>A0A8C5BE23_GADMO</name>
<dbReference type="Pfam" id="PF03372">
    <property type="entry name" value="Exo_endo_phos"/>
    <property type="match status" value="1"/>
</dbReference>
<dbReference type="InterPro" id="IPR036691">
    <property type="entry name" value="Endo/exonu/phosph_ase_sf"/>
</dbReference>
<dbReference type="GO" id="GO:0000175">
    <property type="term" value="F:3'-5'-RNA exonuclease activity"/>
    <property type="evidence" value="ECO:0007669"/>
    <property type="project" value="TreeGrafter"/>
</dbReference>
<keyword evidence="5" id="KW-1185">Reference proteome</keyword>
<reference evidence="4" key="1">
    <citation type="submission" date="2025-08" db="UniProtKB">
        <authorList>
            <consortium name="Ensembl"/>
        </authorList>
    </citation>
    <scope>IDENTIFICATION</scope>
</reference>
<dbReference type="PANTHER" id="PTHR12121">
    <property type="entry name" value="CARBON CATABOLITE REPRESSOR PROTEIN 4"/>
    <property type="match status" value="1"/>
</dbReference>
<dbReference type="InterPro" id="IPR005135">
    <property type="entry name" value="Endo/exonuclease/phosphatase"/>
</dbReference>
<feature type="domain" description="2',5'-phosphodiesterase 12-like N-terminal" evidence="3">
    <location>
        <begin position="148"/>
        <end position="248"/>
    </location>
</feature>
<dbReference type="GO" id="GO:0000288">
    <property type="term" value="P:nuclear-transcribed mRNA catabolic process, deadenylation-dependent decay"/>
    <property type="evidence" value="ECO:0007669"/>
    <property type="project" value="TreeGrafter"/>
</dbReference>
<dbReference type="SUPFAM" id="SSF56219">
    <property type="entry name" value="DNase I-like"/>
    <property type="match status" value="1"/>
</dbReference>
<organism evidence="4 5">
    <name type="scientific">Gadus morhua</name>
    <name type="common">Atlantic cod</name>
    <dbReference type="NCBI Taxonomy" id="8049"/>
    <lineage>
        <taxon>Eukaryota</taxon>
        <taxon>Metazoa</taxon>
        <taxon>Chordata</taxon>
        <taxon>Craniata</taxon>
        <taxon>Vertebrata</taxon>
        <taxon>Euteleostomi</taxon>
        <taxon>Actinopterygii</taxon>
        <taxon>Neopterygii</taxon>
        <taxon>Teleostei</taxon>
        <taxon>Neoteleostei</taxon>
        <taxon>Acanthomorphata</taxon>
        <taxon>Zeiogadaria</taxon>
        <taxon>Gadariae</taxon>
        <taxon>Gadiformes</taxon>
        <taxon>Gadoidei</taxon>
        <taxon>Gadidae</taxon>
        <taxon>Gadus</taxon>
    </lineage>
</organism>
<dbReference type="Pfam" id="PF21171">
    <property type="entry name" value="PDE12-like_N"/>
    <property type="match status" value="1"/>
</dbReference>
<dbReference type="GO" id="GO:0005739">
    <property type="term" value="C:mitochondrion"/>
    <property type="evidence" value="ECO:0007669"/>
    <property type="project" value="TreeGrafter"/>
</dbReference>
<dbReference type="AlphaFoldDB" id="A0A8C5BE23"/>
<evidence type="ECO:0000313" key="5">
    <source>
        <dbReference type="Proteomes" id="UP000694546"/>
    </source>
</evidence>
<evidence type="ECO:0000256" key="1">
    <source>
        <dbReference type="SAM" id="MobiDB-lite"/>
    </source>
</evidence>
<dbReference type="InterPro" id="IPR048821">
    <property type="entry name" value="PDE12-like_N"/>
</dbReference>
<evidence type="ECO:0008006" key="6">
    <source>
        <dbReference type="Google" id="ProtNLM"/>
    </source>
</evidence>
<feature type="region of interest" description="Disordered" evidence="1">
    <location>
        <begin position="83"/>
        <end position="103"/>
    </location>
</feature>
<accession>A0A8C5BE23</accession>
<feature type="domain" description="Endonuclease/exonuclease/phosphatase" evidence="2">
    <location>
        <begin position="275"/>
        <end position="582"/>
    </location>
</feature>
<evidence type="ECO:0000259" key="2">
    <source>
        <dbReference type="Pfam" id="PF03372"/>
    </source>
</evidence>
<dbReference type="Ensembl" id="ENSGMOT00000061228.1">
    <property type="protein sequence ID" value="ENSGMOP00000046055.1"/>
    <property type="gene ID" value="ENSGMOG00000018041.2"/>
</dbReference>
<dbReference type="Gene3D" id="3.60.10.10">
    <property type="entry name" value="Endonuclease/exonuclease/phosphatase"/>
    <property type="match status" value="1"/>
</dbReference>
<dbReference type="InterPro" id="IPR050410">
    <property type="entry name" value="CCR4/nocturin_mRNA_transcr"/>
</dbReference>
<dbReference type="GeneTree" id="ENSGT00940000157205"/>
<evidence type="ECO:0000313" key="4">
    <source>
        <dbReference type="Ensembl" id="ENSGMOP00000046055.1"/>
    </source>
</evidence>
<dbReference type="OMA" id="FRLKSAC"/>
<dbReference type="Proteomes" id="UP000694546">
    <property type="component" value="Chromosome 13"/>
</dbReference>
<dbReference type="PANTHER" id="PTHR12121:SF37">
    <property type="entry name" value="2',5'-PHOSPHODIESTERASE 12"/>
    <property type="match status" value="1"/>
</dbReference>